<evidence type="ECO:0000256" key="7">
    <source>
        <dbReference type="SAM" id="Phobius"/>
    </source>
</evidence>
<organism evidence="9 10">
    <name type="scientific">Pseudokineococcus lusitanus</name>
    <dbReference type="NCBI Taxonomy" id="763993"/>
    <lineage>
        <taxon>Bacteria</taxon>
        <taxon>Bacillati</taxon>
        <taxon>Actinomycetota</taxon>
        <taxon>Actinomycetes</taxon>
        <taxon>Kineosporiales</taxon>
        <taxon>Kineosporiaceae</taxon>
        <taxon>Pseudokineococcus</taxon>
    </lineage>
</organism>
<evidence type="ECO:0000313" key="10">
    <source>
        <dbReference type="Proteomes" id="UP000276232"/>
    </source>
</evidence>
<sequence length="255" mass="26532">MSGDPRKPSKAERDDRRREDARTKARAMREQQERAARRRRLGLVTGGVIAAAAVVTLVVVTVTSGGDDDAPVAVPASATSDGGFVTGDPAAPVQVGVYLDYQCPFCAEFEAANAGYLQQARESGDVAVTIYPLDILSRLGDYSTRAGSAAACVAEEAPDALVAFNDTLFAEQPAEGEGGLPDDRLVEIADEVGAGAASGCITDGTYREWVTQATAARDERVTGTPTVLVDGTVLEPEQLGQFQQVVDDAVAAAGA</sequence>
<dbReference type="Pfam" id="PF13462">
    <property type="entry name" value="Thioredoxin_4"/>
    <property type="match status" value="1"/>
</dbReference>
<dbReference type="OrthoDB" id="4135024at2"/>
<evidence type="ECO:0000259" key="8">
    <source>
        <dbReference type="Pfam" id="PF13462"/>
    </source>
</evidence>
<proteinExistence type="inferred from homology"/>
<dbReference type="AlphaFoldDB" id="A0A3N1HLG3"/>
<keyword evidence="7" id="KW-0812">Transmembrane</keyword>
<dbReference type="InterPro" id="IPR012336">
    <property type="entry name" value="Thioredoxin-like_fold"/>
</dbReference>
<evidence type="ECO:0000256" key="5">
    <source>
        <dbReference type="ARBA" id="ARBA00023284"/>
    </source>
</evidence>
<feature type="region of interest" description="Disordered" evidence="6">
    <location>
        <begin position="1"/>
        <end position="34"/>
    </location>
</feature>
<dbReference type="PANTHER" id="PTHR13887:SF14">
    <property type="entry name" value="DISULFIDE BOND FORMATION PROTEIN D"/>
    <property type="match status" value="1"/>
</dbReference>
<dbReference type="GO" id="GO:0016491">
    <property type="term" value="F:oxidoreductase activity"/>
    <property type="evidence" value="ECO:0007669"/>
    <property type="project" value="UniProtKB-KW"/>
</dbReference>
<protein>
    <submittedName>
        <fullName evidence="9">Protein-disulfide isomerase</fullName>
    </submittedName>
</protein>
<keyword evidence="2" id="KW-0732">Signal</keyword>
<dbReference type="PANTHER" id="PTHR13887">
    <property type="entry name" value="GLUTATHIONE S-TRANSFERASE KAPPA"/>
    <property type="match status" value="1"/>
</dbReference>
<dbReference type="InParanoid" id="A0A3N1HLG3"/>
<dbReference type="Proteomes" id="UP000276232">
    <property type="component" value="Unassembled WGS sequence"/>
</dbReference>
<dbReference type="GO" id="GO:0016853">
    <property type="term" value="F:isomerase activity"/>
    <property type="evidence" value="ECO:0007669"/>
    <property type="project" value="UniProtKB-KW"/>
</dbReference>
<keyword evidence="7" id="KW-0472">Membrane</keyword>
<dbReference type="Gene3D" id="3.40.30.10">
    <property type="entry name" value="Glutaredoxin"/>
    <property type="match status" value="1"/>
</dbReference>
<name>A0A3N1HLG3_9ACTN</name>
<keyword evidence="5" id="KW-0676">Redox-active center</keyword>
<comment type="similarity">
    <text evidence="1">Belongs to the thioredoxin family. DsbA subfamily.</text>
</comment>
<accession>A0A3N1HLG3</accession>
<evidence type="ECO:0000256" key="1">
    <source>
        <dbReference type="ARBA" id="ARBA00005791"/>
    </source>
</evidence>
<evidence type="ECO:0000256" key="2">
    <source>
        <dbReference type="ARBA" id="ARBA00022729"/>
    </source>
</evidence>
<dbReference type="EMBL" id="RJKN01000004">
    <property type="protein sequence ID" value="ROP43363.1"/>
    <property type="molecule type" value="Genomic_DNA"/>
</dbReference>
<evidence type="ECO:0000256" key="6">
    <source>
        <dbReference type="SAM" id="MobiDB-lite"/>
    </source>
</evidence>
<dbReference type="RefSeq" id="WP_123380018.1">
    <property type="nucleotide sequence ID" value="NZ_RJKN01000004.1"/>
</dbReference>
<evidence type="ECO:0000313" key="9">
    <source>
        <dbReference type="EMBL" id="ROP43363.1"/>
    </source>
</evidence>
<evidence type="ECO:0000256" key="3">
    <source>
        <dbReference type="ARBA" id="ARBA00023002"/>
    </source>
</evidence>
<gene>
    <name evidence="9" type="ORF">EDC03_1968</name>
</gene>
<reference evidence="9 10" key="1">
    <citation type="journal article" date="2015" name="Stand. Genomic Sci.">
        <title>Genomic Encyclopedia of Bacterial and Archaeal Type Strains, Phase III: the genomes of soil and plant-associated and newly described type strains.</title>
        <authorList>
            <person name="Whitman W.B."/>
            <person name="Woyke T."/>
            <person name="Klenk H.P."/>
            <person name="Zhou Y."/>
            <person name="Lilburn T.G."/>
            <person name="Beck B.J."/>
            <person name="De Vos P."/>
            <person name="Vandamme P."/>
            <person name="Eisen J.A."/>
            <person name="Garrity G."/>
            <person name="Hugenholtz P."/>
            <person name="Kyrpides N.C."/>
        </authorList>
    </citation>
    <scope>NUCLEOTIDE SEQUENCE [LARGE SCALE GENOMIC DNA]</scope>
    <source>
        <strain evidence="9 10">CECT 7306</strain>
    </source>
</reference>
<feature type="transmembrane region" description="Helical" evidence="7">
    <location>
        <begin position="41"/>
        <end position="62"/>
    </location>
</feature>
<keyword evidence="10" id="KW-1185">Reference proteome</keyword>
<dbReference type="InterPro" id="IPR036249">
    <property type="entry name" value="Thioredoxin-like_sf"/>
</dbReference>
<keyword evidence="4" id="KW-1015">Disulfide bond</keyword>
<feature type="domain" description="Thioredoxin-like fold" evidence="8">
    <location>
        <begin position="81"/>
        <end position="248"/>
    </location>
</feature>
<keyword evidence="9" id="KW-0413">Isomerase</keyword>
<evidence type="ECO:0000256" key="4">
    <source>
        <dbReference type="ARBA" id="ARBA00023157"/>
    </source>
</evidence>
<keyword evidence="7" id="KW-1133">Transmembrane helix</keyword>
<keyword evidence="3" id="KW-0560">Oxidoreductase</keyword>
<comment type="caution">
    <text evidence="9">The sequence shown here is derived from an EMBL/GenBank/DDBJ whole genome shotgun (WGS) entry which is preliminary data.</text>
</comment>
<dbReference type="SUPFAM" id="SSF52833">
    <property type="entry name" value="Thioredoxin-like"/>
    <property type="match status" value="1"/>
</dbReference>